<accession>A0ABV7VB56</accession>
<evidence type="ECO:0000313" key="1">
    <source>
        <dbReference type="EMBL" id="MFC3674673.1"/>
    </source>
</evidence>
<evidence type="ECO:0008006" key="3">
    <source>
        <dbReference type="Google" id="ProtNLM"/>
    </source>
</evidence>
<keyword evidence="2" id="KW-1185">Reference proteome</keyword>
<dbReference type="EMBL" id="JBHRYJ010000001">
    <property type="protein sequence ID" value="MFC3674673.1"/>
    <property type="molecule type" value="Genomic_DNA"/>
</dbReference>
<name>A0ABV7VB56_9PROT</name>
<comment type="caution">
    <text evidence="1">The sequence shown here is derived from an EMBL/GenBank/DDBJ whole genome shotgun (WGS) entry which is preliminary data.</text>
</comment>
<reference evidence="2" key="1">
    <citation type="journal article" date="2019" name="Int. J. Syst. Evol. Microbiol.">
        <title>The Global Catalogue of Microorganisms (GCM) 10K type strain sequencing project: providing services to taxonomists for standard genome sequencing and annotation.</title>
        <authorList>
            <consortium name="The Broad Institute Genomics Platform"/>
            <consortium name="The Broad Institute Genome Sequencing Center for Infectious Disease"/>
            <person name="Wu L."/>
            <person name="Ma J."/>
        </authorList>
    </citation>
    <scope>NUCLEOTIDE SEQUENCE [LARGE SCALE GENOMIC DNA]</scope>
    <source>
        <strain evidence="2">KCTC 42182</strain>
    </source>
</reference>
<protein>
    <recommendedName>
        <fullName evidence="3">Phage protein, HK97 gp10 family</fullName>
    </recommendedName>
</protein>
<proteinExistence type="predicted"/>
<dbReference type="Proteomes" id="UP001595711">
    <property type="component" value="Unassembled WGS sequence"/>
</dbReference>
<evidence type="ECO:0000313" key="2">
    <source>
        <dbReference type="Proteomes" id="UP001595711"/>
    </source>
</evidence>
<dbReference type="RefSeq" id="WP_379722019.1">
    <property type="nucleotide sequence ID" value="NZ_JBHRYJ010000001.1"/>
</dbReference>
<gene>
    <name evidence="1" type="ORF">ACFOOQ_03900</name>
</gene>
<organism evidence="1 2">
    <name type="scientific">Ferrovibrio xuzhouensis</name>
    <dbReference type="NCBI Taxonomy" id="1576914"/>
    <lineage>
        <taxon>Bacteria</taxon>
        <taxon>Pseudomonadati</taxon>
        <taxon>Pseudomonadota</taxon>
        <taxon>Alphaproteobacteria</taxon>
        <taxon>Rhodospirillales</taxon>
        <taxon>Rhodospirillaceae</taxon>
        <taxon>Ferrovibrio</taxon>
    </lineage>
</organism>
<sequence>MVDGFKVSFSRDIGKFAKGLEDIKQKQFPFAAARALTQTAQAVKEAERQKMQSVFDRPTRFALNSLYVKPATKNRLYANVFFREFASKGTPAVKYLGPEVYGGKRRVKRFERAMQMAGKLPKNMAVVPGKGARVNSYGNMSPGQITQILSDLRASSDATQNRGDGKRAKYFVGKPGNGPMGVWMRKGRKARDITPVMLFIEVPSYNKLLPFYETAVRVSREVFEPKFRKSLDDAIRTAK</sequence>